<keyword evidence="1" id="KW-0472">Membrane</keyword>
<dbReference type="AlphaFoldDB" id="A0A7G6E6J9"/>
<evidence type="ECO:0000313" key="2">
    <source>
        <dbReference type="EMBL" id="QNB47703.1"/>
    </source>
</evidence>
<gene>
    <name evidence="2" type="ORF">BR63_16360</name>
</gene>
<sequence length="364" mass="42238">MFSDKIYPYVMLAVASGLLTLLGSVGIFISLIVQRRLERLQDVLEEFINLSYRSEINLTGKMYNLIEKYQMHYIFPQNPRRMILRYIDLNIIFILVIWVGLLFLYYEPPFSPEIILRSLPLIIGIYATLFFRQLLRSTINLENPLLDSIIPAPTKLRSISFLSRFVNLSVKSVLKQARLTLLVKAGTRDSHKLKVLLKEELSFDDFFYFLLISEGETPCFVSFGEISFHFPPDPVTGKPAPVRRNVNVPLGEFTLSRFPEELKAQFLVFTKGEKHPIQYVYLLSQGTSYLSPNSEPDITVNHQIIYTIKNDMVEILECESKIPHFCELSSFFHLNGERYYLDRLHQGYNQSANLKTSHEEVFID</sequence>
<dbReference type="RefSeq" id="WP_034420937.1">
    <property type="nucleotide sequence ID" value="NZ_CP045798.1"/>
</dbReference>
<keyword evidence="1" id="KW-1133">Transmembrane helix</keyword>
<feature type="transmembrane region" description="Helical" evidence="1">
    <location>
        <begin position="86"/>
        <end position="106"/>
    </location>
</feature>
<evidence type="ECO:0000256" key="1">
    <source>
        <dbReference type="SAM" id="Phobius"/>
    </source>
</evidence>
<reference evidence="2 3" key="1">
    <citation type="journal article" date="2019" name="Front. Microbiol.">
        <title>Thermoanaerosceptrum fracticalcis gen. nov. sp. nov., a Novel Fumarate-Fermenting Microorganism From a Deep Fractured Carbonate Aquifer of the US Great Basin.</title>
        <authorList>
            <person name="Hamilton-Brehm S.D."/>
            <person name="Stewart L.E."/>
            <person name="Zavarin M."/>
            <person name="Caldwell M."/>
            <person name="Lawson P.A."/>
            <person name="Onstott T.C."/>
            <person name="Grzymski J."/>
            <person name="Neveux I."/>
            <person name="Lollar B.S."/>
            <person name="Russell C.E."/>
            <person name="Moser D.P."/>
        </authorList>
    </citation>
    <scope>NUCLEOTIDE SEQUENCE [LARGE SCALE GENOMIC DNA]</scope>
    <source>
        <strain evidence="2 3">DRI-13</strain>
    </source>
</reference>
<keyword evidence="3" id="KW-1185">Reference proteome</keyword>
<dbReference type="Proteomes" id="UP000515847">
    <property type="component" value="Chromosome"/>
</dbReference>
<proteinExistence type="predicted"/>
<feature type="transmembrane region" description="Helical" evidence="1">
    <location>
        <begin position="118"/>
        <end position="135"/>
    </location>
</feature>
<organism evidence="2 3">
    <name type="scientific">Thermanaerosceptrum fracticalcis</name>
    <dbReference type="NCBI Taxonomy" id="1712410"/>
    <lineage>
        <taxon>Bacteria</taxon>
        <taxon>Bacillati</taxon>
        <taxon>Bacillota</taxon>
        <taxon>Clostridia</taxon>
        <taxon>Eubacteriales</taxon>
        <taxon>Peptococcaceae</taxon>
        <taxon>Thermanaerosceptrum</taxon>
    </lineage>
</organism>
<evidence type="ECO:0000313" key="3">
    <source>
        <dbReference type="Proteomes" id="UP000515847"/>
    </source>
</evidence>
<dbReference type="EMBL" id="CP045798">
    <property type="protein sequence ID" value="QNB47703.1"/>
    <property type="molecule type" value="Genomic_DNA"/>
</dbReference>
<feature type="transmembrane region" description="Helical" evidence="1">
    <location>
        <begin position="6"/>
        <end position="33"/>
    </location>
</feature>
<keyword evidence="1" id="KW-0812">Transmembrane</keyword>
<accession>A0A7G6E6J9</accession>
<protein>
    <submittedName>
        <fullName evidence="2">Uncharacterized protein</fullName>
    </submittedName>
</protein>
<name>A0A7G6E6J9_THEFR</name>
<dbReference type="KEGG" id="tfr:BR63_16360"/>